<evidence type="ECO:0000256" key="4">
    <source>
        <dbReference type="RuleBase" id="RU367086"/>
    </source>
</evidence>
<feature type="domain" description="Brix" evidence="6">
    <location>
        <begin position="28"/>
        <end position="294"/>
    </location>
</feature>
<feature type="region of interest" description="Disordered" evidence="5">
    <location>
        <begin position="335"/>
        <end position="378"/>
    </location>
</feature>
<sequence>MLRVVKPRNARSKRALDAREPKEIEDPRTVIFVKGTHTGEVLNNVFKDLMSLKRPNAIAFNKKNQIHPFEDVPTAKASATANQYAVPNLVTASTSSSSSLANSFTGPTTPTTANPGTSLASLEFWAHKNDAQMFVVGQSTKKRPHNMTLVRMFDNRVLDMLELGVDKYVAMEEIKTQKCTPGTKPLLHFASELFDTHPRYMQLKSVLVDFFNGEVIDAIHLAGVEWAISVSLAPVPSSAGDPASSSFTVLPKIYLRTYTIKLMASGVRTPRVELVPMGPSLDLSLRRNTAPAQELWSLAMRRPKLAKTDVEKGLGKKRKNIETDDMGDLRGQIHIGKQDLGKLKGRNMKGLRDEDGRPSKRTRATAEEEKEENEDEED</sequence>
<dbReference type="InterPro" id="IPR039770">
    <property type="entry name" value="Rpf2"/>
</dbReference>
<dbReference type="GO" id="GO:0005730">
    <property type="term" value="C:nucleolus"/>
    <property type="evidence" value="ECO:0007669"/>
    <property type="project" value="UniProtKB-SubCell"/>
</dbReference>
<feature type="compositionally biased region" description="Basic residues" evidence="5">
    <location>
        <begin position="1"/>
        <end position="13"/>
    </location>
</feature>
<dbReference type="EMBL" id="ML210184">
    <property type="protein sequence ID" value="TFK25580.1"/>
    <property type="molecule type" value="Genomic_DNA"/>
</dbReference>
<keyword evidence="3 4" id="KW-0539">Nucleus</keyword>
<dbReference type="OrthoDB" id="407658at2759"/>
<proteinExistence type="inferred from homology"/>
<dbReference type="AlphaFoldDB" id="A0A5C3KZF0"/>
<dbReference type="PROSITE" id="PS50833">
    <property type="entry name" value="BRIX"/>
    <property type="match status" value="1"/>
</dbReference>
<dbReference type="InterPro" id="IPR007109">
    <property type="entry name" value="Brix"/>
</dbReference>
<dbReference type="PANTHER" id="PTHR12728:SF0">
    <property type="entry name" value="RIBOSOME PRODUCTION FACTOR 2 HOMOLOG"/>
    <property type="match status" value="1"/>
</dbReference>
<dbReference type="Proteomes" id="UP000307440">
    <property type="component" value="Unassembled WGS sequence"/>
</dbReference>
<dbReference type="Pfam" id="PF04427">
    <property type="entry name" value="Brix"/>
    <property type="match status" value="1"/>
</dbReference>
<evidence type="ECO:0000259" key="6">
    <source>
        <dbReference type="PROSITE" id="PS50833"/>
    </source>
</evidence>
<feature type="region of interest" description="Disordered" evidence="5">
    <location>
        <begin position="1"/>
        <end position="21"/>
    </location>
</feature>
<evidence type="ECO:0000256" key="3">
    <source>
        <dbReference type="ARBA" id="ARBA00023242"/>
    </source>
</evidence>
<protein>
    <recommendedName>
        <fullName evidence="4">Ribosome production factor 2 homolog</fullName>
    </recommendedName>
    <alternativeName>
        <fullName evidence="4">Ribosome biogenesis protein RPF2 homolog</fullName>
    </alternativeName>
</protein>
<accession>A0A5C3KZF0</accession>
<dbReference type="GO" id="GO:0000463">
    <property type="term" value="P:maturation of LSU-rRNA from tricistronic rRNA transcript (SSU-rRNA, 5.8S rRNA, LSU-rRNA)"/>
    <property type="evidence" value="ECO:0007669"/>
    <property type="project" value="TreeGrafter"/>
</dbReference>
<evidence type="ECO:0000256" key="1">
    <source>
        <dbReference type="ARBA" id="ARBA00004604"/>
    </source>
</evidence>
<organism evidence="7 8">
    <name type="scientific">Coprinopsis marcescibilis</name>
    <name type="common">Agaric fungus</name>
    <name type="synonym">Psathyrella marcescibilis</name>
    <dbReference type="NCBI Taxonomy" id="230819"/>
    <lineage>
        <taxon>Eukaryota</taxon>
        <taxon>Fungi</taxon>
        <taxon>Dikarya</taxon>
        <taxon>Basidiomycota</taxon>
        <taxon>Agaricomycotina</taxon>
        <taxon>Agaricomycetes</taxon>
        <taxon>Agaricomycetidae</taxon>
        <taxon>Agaricales</taxon>
        <taxon>Agaricineae</taxon>
        <taxon>Psathyrellaceae</taxon>
        <taxon>Coprinopsis</taxon>
    </lineage>
</organism>
<dbReference type="STRING" id="230819.A0A5C3KZF0"/>
<evidence type="ECO:0000313" key="7">
    <source>
        <dbReference type="EMBL" id="TFK25580.1"/>
    </source>
</evidence>
<evidence type="ECO:0000313" key="8">
    <source>
        <dbReference type="Proteomes" id="UP000307440"/>
    </source>
</evidence>
<feature type="region of interest" description="Disordered" evidence="5">
    <location>
        <begin position="96"/>
        <end position="115"/>
    </location>
</feature>
<keyword evidence="8" id="KW-1185">Reference proteome</keyword>
<dbReference type="PANTHER" id="PTHR12728">
    <property type="entry name" value="BRIX DOMAIN CONTAINING PROTEIN"/>
    <property type="match status" value="1"/>
</dbReference>
<dbReference type="GO" id="GO:0019843">
    <property type="term" value="F:rRNA binding"/>
    <property type="evidence" value="ECO:0007669"/>
    <property type="project" value="UniProtKB-UniRule"/>
</dbReference>
<dbReference type="GO" id="GO:0000027">
    <property type="term" value="P:ribosomal large subunit assembly"/>
    <property type="evidence" value="ECO:0007669"/>
    <property type="project" value="InterPro"/>
</dbReference>
<dbReference type="SMART" id="SM00879">
    <property type="entry name" value="Brix"/>
    <property type="match status" value="1"/>
</dbReference>
<comment type="subcellular location">
    <subcellularLocation>
        <location evidence="1 4">Nucleus</location>
        <location evidence="1 4">Nucleolus</location>
    </subcellularLocation>
</comment>
<reference evidence="7 8" key="1">
    <citation type="journal article" date="2019" name="Nat. Ecol. Evol.">
        <title>Megaphylogeny resolves global patterns of mushroom evolution.</title>
        <authorList>
            <person name="Varga T."/>
            <person name="Krizsan K."/>
            <person name="Foldi C."/>
            <person name="Dima B."/>
            <person name="Sanchez-Garcia M."/>
            <person name="Sanchez-Ramirez S."/>
            <person name="Szollosi G.J."/>
            <person name="Szarkandi J.G."/>
            <person name="Papp V."/>
            <person name="Albert L."/>
            <person name="Andreopoulos W."/>
            <person name="Angelini C."/>
            <person name="Antonin V."/>
            <person name="Barry K.W."/>
            <person name="Bougher N.L."/>
            <person name="Buchanan P."/>
            <person name="Buyck B."/>
            <person name="Bense V."/>
            <person name="Catcheside P."/>
            <person name="Chovatia M."/>
            <person name="Cooper J."/>
            <person name="Damon W."/>
            <person name="Desjardin D."/>
            <person name="Finy P."/>
            <person name="Geml J."/>
            <person name="Haridas S."/>
            <person name="Hughes K."/>
            <person name="Justo A."/>
            <person name="Karasinski D."/>
            <person name="Kautmanova I."/>
            <person name="Kiss B."/>
            <person name="Kocsube S."/>
            <person name="Kotiranta H."/>
            <person name="LaButti K.M."/>
            <person name="Lechner B.E."/>
            <person name="Liimatainen K."/>
            <person name="Lipzen A."/>
            <person name="Lukacs Z."/>
            <person name="Mihaltcheva S."/>
            <person name="Morgado L.N."/>
            <person name="Niskanen T."/>
            <person name="Noordeloos M.E."/>
            <person name="Ohm R.A."/>
            <person name="Ortiz-Santana B."/>
            <person name="Ovrebo C."/>
            <person name="Racz N."/>
            <person name="Riley R."/>
            <person name="Savchenko A."/>
            <person name="Shiryaev A."/>
            <person name="Soop K."/>
            <person name="Spirin V."/>
            <person name="Szebenyi C."/>
            <person name="Tomsovsky M."/>
            <person name="Tulloss R.E."/>
            <person name="Uehling J."/>
            <person name="Grigoriev I.V."/>
            <person name="Vagvolgyi C."/>
            <person name="Papp T."/>
            <person name="Martin F.M."/>
            <person name="Miettinen O."/>
            <person name="Hibbett D.S."/>
            <person name="Nagy L.G."/>
        </authorList>
    </citation>
    <scope>NUCLEOTIDE SEQUENCE [LARGE SCALE GENOMIC DNA]</scope>
    <source>
        <strain evidence="7 8">CBS 121175</strain>
    </source>
</reference>
<evidence type="ECO:0000256" key="2">
    <source>
        <dbReference type="ARBA" id="ARBA00010782"/>
    </source>
</evidence>
<feature type="compositionally biased region" description="Acidic residues" evidence="5">
    <location>
        <begin position="368"/>
        <end position="378"/>
    </location>
</feature>
<comment type="similarity">
    <text evidence="2 4">Belongs to the RPF2 family.</text>
</comment>
<evidence type="ECO:0000256" key="5">
    <source>
        <dbReference type="SAM" id="MobiDB-lite"/>
    </source>
</evidence>
<name>A0A5C3KZF0_COPMA</name>
<gene>
    <name evidence="7" type="ORF">FA15DRAFT_639055</name>
</gene>